<evidence type="ECO:0000259" key="3">
    <source>
        <dbReference type="Pfam" id="PF02397"/>
    </source>
</evidence>
<keyword evidence="5" id="KW-1185">Reference proteome</keyword>
<dbReference type="Proteomes" id="UP000019402">
    <property type="component" value="Unassembled WGS sequence"/>
</dbReference>
<evidence type="ECO:0000313" key="4">
    <source>
        <dbReference type="EMBL" id="GAF03260.1"/>
    </source>
</evidence>
<dbReference type="STRING" id="869213.GCA_000517085_00272"/>
<keyword evidence="2" id="KW-0812">Transmembrane</keyword>
<feature type="domain" description="Bacterial sugar transferase" evidence="3">
    <location>
        <begin position="8"/>
        <end position="188"/>
    </location>
</feature>
<feature type="transmembrane region" description="Helical" evidence="2">
    <location>
        <begin position="12"/>
        <end position="34"/>
    </location>
</feature>
<dbReference type="RefSeq" id="WP_200871307.1">
    <property type="nucleotide sequence ID" value="NZ_BAMD01000020.1"/>
</dbReference>
<comment type="similarity">
    <text evidence="1">Belongs to the bacterial sugar transferase family.</text>
</comment>
<accession>W7XXQ9</accession>
<keyword evidence="2" id="KW-1133">Transmembrane helix</keyword>
<proteinExistence type="inferred from homology"/>
<dbReference type="PANTHER" id="PTHR30576:SF20">
    <property type="entry name" value="QUINOVOSAMINEPHOSPHOTRANSFERAE-RELATED"/>
    <property type="match status" value="1"/>
</dbReference>
<dbReference type="Pfam" id="PF02397">
    <property type="entry name" value="Bac_transf"/>
    <property type="match status" value="1"/>
</dbReference>
<sequence length="197" mass="23049">MMYKKVLKPLIDFLLALIAFFFLIPVFIVVYVAIKLDSKGPAVFKQNRLGLHGKVFTVYKFRSMVTDQSDIKKSSKVYEDDPRITKVGAFIRKTSIDELPQVLNILKGDMSFIGPRPPVPHFPKKYAEYNDFEKQRFMVKPGISGLAQIRCREIHDWDINIPIDVEYVHHYSFLYDAKLFLASFMVFFKHDNIYRKS</sequence>
<name>W7XXQ9_9BACT</name>
<dbReference type="InterPro" id="IPR003362">
    <property type="entry name" value="Bact_transf"/>
</dbReference>
<evidence type="ECO:0000256" key="2">
    <source>
        <dbReference type="SAM" id="Phobius"/>
    </source>
</evidence>
<keyword evidence="2" id="KW-0472">Membrane</keyword>
<dbReference type="AlphaFoldDB" id="W7XXQ9"/>
<evidence type="ECO:0000256" key="1">
    <source>
        <dbReference type="ARBA" id="ARBA00006464"/>
    </source>
</evidence>
<keyword evidence="4" id="KW-0808">Transferase</keyword>
<dbReference type="PANTHER" id="PTHR30576">
    <property type="entry name" value="COLANIC BIOSYNTHESIS UDP-GLUCOSE LIPID CARRIER TRANSFERASE"/>
    <property type="match status" value="1"/>
</dbReference>
<dbReference type="EMBL" id="BAMD01000020">
    <property type="protein sequence ID" value="GAF03260.1"/>
    <property type="molecule type" value="Genomic_DNA"/>
</dbReference>
<dbReference type="GO" id="GO:0016780">
    <property type="term" value="F:phosphotransferase activity, for other substituted phosphate groups"/>
    <property type="evidence" value="ECO:0007669"/>
    <property type="project" value="TreeGrafter"/>
</dbReference>
<reference evidence="4 5" key="1">
    <citation type="journal article" date="2014" name="Genome Announc.">
        <title>Draft Genome Sequence of Cytophaga fermentans JCM 21142T, a Facultative Anaerobe Isolated from Marine Mud.</title>
        <authorList>
            <person name="Starns D."/>
            <person name="Oshima K."/>
            <person name="Suda W."/>
            <person name="Iino T."/>
            <person name="Yuki M."/>
            <person name="Inoue J."/>
            <person name="Kitamura K."/>
            <person name="Iida T."/>
            <person name="Darby A."/>
            <person name="Hattori M."/>
            <person name="Ohkuma M."/>
        </authorList>
    </citation>
    <scope>NUCLEOTIDE SEQUENCE [LARGE SCALE GENOMIC DNA]</scope>
    <source>
        <strain evidence="4 5">JCM 21142</strain>
    </source>
</reference>
<dbReference type="eggNOG" id="COG2148">
    <property type="taxonomic scope" value="Bacteria"/>
</dbReference>
<evidence type="ECO:0000313" key="5">
    <source>
        <dbReference type="Proteomes" id="UP000019402"/>
    </source>
</evidence>
<gene>
    <name evidence="4" type="ORF">JCM21142_41927</name>
</gene>
<protein>
    <submittedName>
        <fullName evidence="4">Putative colanic biosynthesis UDP-glucose lipid carrier transferase</fullName>
    </submittedName>
</protein>
<comment type="caution">
    <text evidence="4">The sequence shown here is derived from an EMBL/GenBank/DDBJ whole genome shotgun (WGS) entry which is preliminary data.</text>
</comment>
<organism evidence="4 5">
    <name type="scientific">Saccharicrinis fermentans DSM 9555 = JCM 21142</name>
    <dbReference type="NCBI Taxonomy" id="869213"/>
    <lineage>
        <taxon>Bacteria</taxon>
        <taxon>Pseudomonadati</taxon>
        <taxon>Bacteroidota</taxon>
        <taxon>Bacteroidia</taxon>
        <taxon>Marinilabiliales</taxon>
        <taxon>Marinilabiliaceae</taxon>
        <taxon>Saccharicrinis</taxon>
    </lineage>
</organism>